<accession>A0A1F6Y6W9</accession>
<organism evidence="5 6">
    <name type="scientific">Candidatus Nomurabacteria bacterium RIFCSPLOWO2_12_FULL_44_11</name>
    <dbReference type="NCBI Taxonomy" id="1801796"/>
    <lineage>
        <taxon>Bacteria</taxon>
        <taxon>Candidatus Nomuraibacteriota</taxon>
    </lineage>
</organism>
<keyword evidence="2" id="KW-0472">Membrane</keyword>
<reference evidence="5 6" key="1">
    <citation type="journal article" date="2016" name="Nat. Commun.">
        <title>Thousands of microbial genomes shed light on interconnected biogeochemical processes in an aquifer system.</title>
        <authorList>
            <person name="Anantharaman K."/>
            <person name="Brown C.T."/>
            <person name="Hug L.A."/>
            <person name="Sharon I."/>
            <person name="Castelle C.J."/>
            <person name="Probst A.J."/>
            <person name="Thomas B.C."/>
            <person name="Singh A."/>
            <person name="Wilkins M.J."/>
            <person name="Karaoz U."/>
            <person name="Brodie E.L."/>
            <person name="Williams K.H."/>
            <person name="Hubbard S.S."/>
            <person name="Banfield J.F."/>
        </authorList>
    </citation>
    <scope>NUCLEOTIDE SEQUENCE [LARGE SCALE GENOMIC DNA]</scope>
</reference>
<dbReference type="GO" id="GO:0071555">
    <property type="term" value="P:cell wall organization"/>
    <property type="evidence" value="ECO:0007669"/>
    <property type="project" value="TreeGrafter"/>
</dbReference>
<dbReference type="Pfam" id="PF00905">
    <property type="entry name" value="Transpeptidase"/>
    <property type="match status" value="1"/>
</dbReference>
<dbReference type="AlphaFoldDB" id="A0A1F6Y6W9"/>
<evidence type="ECO:0000259" key="3">
    <source>
        <dbReference type="Pfam" id="PF00905"/>
    </source>
</evidence>
<dbReference type="InterPro" id="IPR001460">
    <property type="entry name" value="PCN-bd_Tpept"/>
</dbReference>
<dbReference type="EMBL" id="MFVU01000012">
    <property type="protein sequence ID" value="OGJ02117.1"/>
    <property type="molecule type" value="Genomic_DNA"/>
</dbReference>
<dbReference type="Proteomes" id="UP000178645">
    <property type="component" value="Unassembled WGS sequence"/>
</dbReference>
<dbReference type="InterPro" id="IPR050515">
    <property type="entry name" value="Beta-lactam/transpept"/>
</dbReference>
<comment type="caution">
    <text evidence="5">The sequence shown here is derived from an EMBL/GenBank/DDBJ whole genome shotgun (WGS) entry which is preliminary data.</text>
</comment>
<dbReference type="InterPro" id="IPR005311">
    <property type="entry name" value="PBP_dimer"/>
</dbReference>
<name>A0A1F6Y6W9_9BACT</name>
<evidence type="ECO:0000259" key="4">
    <source>
        <dbReference type="Pfam" id="PF03717"/>
    </source>
</evidence>
<feature type="domain" description="Penicillin-binding protein transpeptidase" evidence="3">
    <location>
        <begin position="250"/>
        <end position="549"/>
    </location>
</feature>
<evidence type="ECO:0000313" key="5">
    <source>
        <dbReference type="EMBL" id="OGJ02117.1"/>
    </source>
</evidence>
<dbReference type="Pfam" id="PF03717">
    <property type="entry name" value="PBP_dimer"/>
    <property type="match status" value="1"/>
</dbReference>
<gene>
    <name evidence="5" type="ORF">A3G53_00375</name>
</gene>
<dbReference type="PANTHER" id="PTHR30627:SF1">
    <property type="entry name" value="PEPTIDOGLYCAN D,D-TRANSPEPTIDASE FTSI"/>
    <property type="match status" value="1"/>
</dbReference>
<dbReference type="SUPFAM" id="SSF56519">
    <property type="entry name" value="Penicillin binding protein dimerisation domain"/>
    <property type="match status" value="1"/>
</dbReference>
<evidence type="ECO:0000256" key="1">
    <source>
        <dbReference type="ARBA" id="ARBA00004370"/>
    </source>
</evidence>
<feature type="domain" description="Penicillin-binding protein dimerisation" evidence="4">
    <location>
        <begin position="55"/>
        <end position="187"/>
    </location>
</feature>
<dbReference type="GO" id="GO:0008658">
    <property type="term" value="F:penicillin binding"/>
    <property type="evidence" value="ECO:0007669"/>
    <property type="project" value="InterPro"/>
</dbReference>
<dbReference type="Gene3D" id="3.90.1310.10">
    <property type="entry name" value="Penicillin-binding protein 2a (Domain 2)"/>
    <property type="match status" value="1"/>
</dbReference>
<dbReference type="InterPro" id="IPR036138">
    <property type="entry name" value="PBP_dimer_sf"/>
</dbReference>
<sequence>MKSSFLPRSRILLFFLLVFAIVLLAKLFLIQIVHSNFYTEAAERQYATPSGNIFERGTIYFTRKDGQLVSAATQTTGFKVAIDPTKITDAEAVFQKLSAKITLNHEDFSLKAARAGDPYEEIAFHLSQAQADSISALKIPGVSIFKEKWRLYPGENLAAHTLGLVGYKGDELAGRYGLEKEYNSVLATGNQNPYVNFFAEVFSNINHTFFEDEGKTGDIVTTIEPAIEDFLEKKLAQVKEKYQVDSVGGIIMNPADGSIYALAALPDFNPNDFSKVKQITILNNPLVENVLEFGSVVKPLVMAAALDAGVVTAKTTYNDNGSVIVENKEIFNFDKEGRGPGTSMQEVLSQSLNTGMVFVYKKLGKERLREYFLSYGIDKKTGVDLPNETGGLVSNILKSPRDIEYANASFGQGIALTPMAMIRALASLGNGGNLVVPHVVKKIKYDDGMEKEMTYPTSRVKISEATGEEITRMLVEVMDKALKGGATKMEHYSVAVKTGTAQVANRESGGYYEDRHTHSFFGYFPAYDPKFVVLLYAVNPKGIRYASETWADPFIDITKFLLNYYQVPPDR</sequence>
<dbReference type="Gene3D" id="3.40.710.10">
    <property type="entry name" value="DD-peptidase/beta-lactamase superfamily"/>
    <property type="match status" value="1"/>
</dbReference>
<dbReference type="SUPFAM" id="SSF56601">
    <property type="entry name" value="beta-lactamase/transpeptidase-like"/>
    <property type="match status" value="1"/>
</dbReference>
<protein>
    <recommendedName>
        <fullName evidence="7">Penicillin-binding protein transpeptidase domain-containing protein</fullName>
    </recommendedName>
</protein>
<dbReference type="PANTHER" id="PTHR30627">
    <property type="entry name" value="PEPTIDOGLYCAN D,D-TRANSPEPTIDASE"/>
    <property type="match status" value="1"/>
</dbReference>
<evidence type="ECO:0000256" key="2">
    <source>
        <dbReference type="ARBA" id="ARBA00023136"/>
    </source>
</evidence>
<comment type="subcellular location">
    <subcellularLocation>
        <location evidence="1">Membrane</location>
    </subcellularLocation>
</comment>
<dbReference type="GO" id="GO:0005886">
    <property type="term" value="C:plasma membrane"/>
    <property type="evidence" value="ECO:0007669"/>
    <property type="project" value="TreeGrafter"/>
</dbReference>
<evidence type="ECO:0000313" key="6">
    <source>
        <dbReference type="Proteomes" id="UP000178645"/>
    </source>
</evidence>
<dbReference type="InterPro" id="IPR012338">
    <property type="entry name" value="Beta-lactam/transpept-like"/>
</dbReference>
<dbReference type="Gene3D" id="3.30.450.330">
    <property type="match status" value="1"/>
</dbReference>
<proteinExistence type="predicted"/>
<evidence type="ECO:0008006" key="7">
    <source>
        <dbReference type="Google" id="ProtNLM"/>
    </source>
</evidence>